<comment type="caution">
    <text evidence="1">The sequence shown here is derived from an EMBL/GenBank/DDBJ whole genome shotgun (WGS) entry which is preliminary data.</text>
</comment>
<dbReference type="InterPro" id="IPR042215">
    <property type="entry name" value="CarD-like_C"/>
</dbReference>
<dbReference type="GeneID" id="78230380"/>
<keyword evidence="2" id="KW-1185">Reference proteome</keyword>
<accession>E7GDY7</accession>
<dbReference type="RefSeq" id="WP_008790067.1">
    <property type="nucleotide sequence ID" value="NZ_AKCB01000001.1"/>
</dbReference>
<dbReference type="EMBL" id="ADKX01000043">
    <property type="protein sequence ID" value="EFW03790.1"/>
    <property type="molecule type" value="Genomic_DNA"/>
</dbReference>
<organism evidence="1 2">
    <name type="scientific">Coprobacillus cateniformis</name>
    <dbReference type="NCBI Taxonomy" id="100884"/>
    <lineage>
        <taxon>Bacteria</taxon>
        <taxon>Bacillati</taxon>
        <taxon>Bacillota</taxon>
        <taxon>Erysipelotrichia</taxon>
        <taxon>Erysipelotrichales</taxon>
        <taxon>Coprobacillaceae</taxon>
        <taxon>Coprobacillus</taxon>
    </lineage>
</organism>
<gene>
    <name evidence="1" type="ORF">HMPREF9488_02980</name>
</gene>
<sequence length="148" mass="17855">MYDQNDYIVYQDGIARVIEVENNQVIIEDYISQEIKNINHHHIIRKICSLETIKDILERIEFIRTVYAPQKKVLEELYQEAMMKYDELEWVKVIKSVYVREKMKKAYSFERAYRIQAEHFLNSEISILLQIPEEEVNQYIINSIHENG</sequence>
<dbReference type="AlphaFoldDB" id="E7GDY7"/>
<name>E7GDY7_9FIRM</name>
<dbReference type="Gene3D" id="1.20.58.1290">
    <property type="entry name" value="CarD-like, C-terminal domain"/>
    <property type="match status" value="1"/>
</dbReference>
<dbReference type="Proteomes" id="UP000003157">
    <property type="component" value="Unassembled WGS sequence"/>
</dbReference>
<evidence type="ECO:0000313" key="1">
    <source>
        <dbReference type="EMBL" id="EFW03790.1"/>
    </source>
</evidence>
<dbReference type="HOGENOM" id="CLU_144031_0_0_9"/>
<evidence type="ECO:0000313" key="2">
    <source>
        <dbReference type="Proteomes" id="UP000003157"/>
    </source>
</evidence>
<dbReference type="STRING" id="100884.GCA_000269565_02566"/>
<dbReference type="eggNOG" id="ENOG502ZQE3">
    <property type="taxonomic scope" value="Bacteria"/>
</dbReference>
<evidence type="ECO:0008006" key="3">
    <source>
        <dbReference type="Google" id="ProtNLM"/>
    </source>
</evidence>
<proteinExistence type="predicted"/>
<protein>
    <recommendedName>
        <fullName evidence="3">CarD-like/TRCF RNAP-interacting domain-containing protein</fullName>
    </recommendedName>
</protein>
<reference evidence="1 2" key="1">
    <citation type="submission" date="2010-12" db="EMBL/GenBank/DDBJ databases">
        <title>The Genome Sequence of Coprobacillus sp. strain 29_1.</title>
        <authorList>
            <consortium name="The Broad Institute Genome Sequencing Platform"/>
            <person name="Earl A."/>
            <person name="Ward D."/>
            <person name="Feldgarden M."/>
            <person name="Gevers D."/>
            <person name="Daigneault M."/>
            <person name="Sibley C.D."/>
            <person name="White A."/>
            <person name="Strauss J."/>
            <person name="Allen-Vercoe E."/>
            <person name="Young S.K."/>
            <person name="Zeng Q."/>
            <person name="Gargeya S."/>
            <person name="Fitzgerald M."/>
            <person name="Haas B."/>
            <person name="Abouelleil A."/>
            <person name="Alvarado L."/>
            <person name="Arachchi H.M."/>
            <person name="Berlin A."/>
            <person name="Brown A."/>
            <person name="Chapman S.B."/>
            <person name="Chen Z."/>
            <person name="Dunbar C."/>
            <person name="Freedman E."/>
            <person name="Gearin G."/>
            <person name="Gellesch M."/>
            <person name="Goldberg J."/>
            <person name="Griggs A."/>
            <person name="Gujja S."/>
            <person name="Heilman E."/>
            <person name="Heiman D."/>
            <person name="Howarth C."/>
            <person name="Larson L."/>
            <person name="Lui A."/>
            <person name="MacDonald P.J.P."/>
            <person name="Mehta T."/>
            <person name="Montmayeur A."/>
            <person name="Murphy C."/>
            <person name="Neiman D."/>
            <person name="Pearson M."/>
            <person name="Priest M."/>
            <person name="Roberts A."/>
            <person name="Saif S."/>
            <person name="Shea T."/>
            <person name="Shenoy N."/>
            <person name="Sisk P."/>
            <person name="Stolte C."/>
            <person name="Sykes S."/>
            <person name="White J."/>
            <person name="Yandava C."/>
            <person name="Nusbaum C."/>
            <person name="Birren B."/>
        </authorList>
    </citation>
    <scope>NUCLEOTIDE SEQUENCE [LARGE SCALE GENOMIC DNA]</scope>
    <source>
        <strain evidence="1 2">29_1</strain>
    </source>
</reference>
<dbReference type="OrthoDB" id="1655224at2"/>